<dbReference type="Pfam" id="PF12625">
    <property type="entry name" value="Arabinose_bd"/>
    <property type="match status" value="1"/>
</dbReference>
<dbReference type="PANTHER" id="PTHR47894">
    <property type="entry name" value="HTH-TYPE TRANSCRIPTIONAL REGULATOR GADX"/>
    <property type="match status" value="1"/>
</dbReference>
<dbReference type="EMBL" id="JAAONZ010000009">
    <property type="protein sequence ID" value="NHO66414.1"/>
    <property type="molecule type" value="Genomic_DNA"/>
</dbReference>
<dbReference type="RefSeq" id="WP_167187172.1">
    <property type="nucleotide sequence ID" value="NZ_JAAONZ010000009.1"/>
</dbReference>
<dbReference type="SUPFAM" id="SSF46689">
    <property type="entry name" value="Homeodomain-like"/>
    <property type="match status" value="1"/>
</dbReference>
<keyword evidence="3" id="KW-0804">Transcription</keyword>
<evidence type="ECO:0000256" key="1">
    <source>
        <dbReference type="ARBA" id="ARBA00023015"/>
    </source>
</evidence>
<dbReference type="AlphaFoldDB" id="A0A9E5MKE7"/>
<comment type="caution">
    <text evidence="5">The sequence shown here is derived from an EMBL/GenBank/DDBJ whole genome shotgun (WGS) entry which is preliminary data.</text>
</comment>
<name>A0A9E5MKE7_9GAMM</name>
<dbReference type="SMART" id="SM00342">
    <property type="entry name" value="HTH_ARAC"/>
    <property type="match status" value="1"/>
</dbReference>
<feature type="domain" description="HTH araC/xylS-type" evidence="4">
    <location>
        <begin position="239"/>
        <end position="337"/>
    </location>
</feature>
<keyword evidence="2" id="KW-0238">DNA-binding</keyword>
<evidence type="ECO:0000313" key="5">
    <source>
        <dbReference type="EMBL" id="NHO66414.1"/>
    </source>
</evidence>
<dbReference type="PANTHER" id="PTHR47894:SF1">
    <property type="entry name" value="HTH-TYPE TRANSCRIPTIONAL REGULATOR VQSM"/>
    <property type="match status" value="1"/>
</dbReference>
<reference evidence="5" key="1">
    <citation type="submission" date="2020-03" db="EMBL/GenBank/DDBJ databases">
        <authorList>
            <person name="Guo F."/>
        </authorList>
    </citation>
    <scope>NUCLEOTIDE SEQUENCE</scope>
    <source>
        <strain evidence="5">JCM 30134</strain>
    </source>
</reference>
<evidence type="ECO:0000313" key="6">
    <source>
        <dbReference type="Proteomes" id="UP000787472"/>
    </source>
</evidence>
<dbReference type="PROSITE" id="PS01124">
    <property type="entry name" value="HTH_ARAC_FAMILY_2"/>
    <property type="match status" value="1"/>
</dbReference>
<dbReference type="Gene3D" id="1.10.10.60">
    <property type="entry name" value="Homeodomain-like"/>
    <property type="match status" value="1"/>
</dbReference>
<gene>
    <name evidence="5" type="ORF">G8770_12775</name>
</gene>
<organism evidence="5 6">
    <name type="scientific">Pseudomaricurvus hydrocarbonicus</name>
    <dbReference type="NCBI Taxonomy" id="1470433"/>
    <lineage>
        <taxon>Bacteria</taxon>
        <taxon>Pseudomonadati</taxon>
        <taxon>Pseudomonadota</taxon>
        <taxon>Gammaproteobacteria</taxon>
        <taxon>Cellvibrionales</taxon>
        <taxon>Cellvibrionaceae</taxon>
        <taxon>Pseudomaricurvus</taxon>
    </lineage>
</organism>
<dbReference type="Proteomes" id="UP000787472">
    <property type="component" value="Unassembled WGS sequence"/>
</dbReference>
<evidence type="ECO:0000256" key="2">
    <source>
        <dbReference type="ARBA" id="ARBA00023125"/>
    </source>
</evidence>
<sequence length="342" mass="40005">MIEAHDIRHTVSSYFARAHLQNGLRLGLDEQALLEFAALSPSLLQQQGSRLAPRQLARLLIKIMTEADDEFLGLASEPCRFGVFPLLCEHLIHTRTLGEAIYETRRFYGLITRAIRFEIEESHTEVRVSLRLDKPELDPEHVLIELLLLIWHRFPSWLIGQVIPLTRVQLAYPAPQHAEEYRLLFPTQREFNQPHNTLVWPKHVMELPVHRNMEQLKRYLAQIPLQWFRKQRFADFQTERVMQLLEQSSSPHQTTLEDIAEQLHMTSRTLRRKLTAEGSRFQQMKDDLRRDQAIYWLSQDSASIAEAGEKVGYTETASFIRAFKSWTGMSPGQYQKGLRDRK</sequence>
<dbReference type="InterPro" id="IPR032687">
    <property type="entry name" value="AraC-type_N"/>
</dbReference>
<dbReference type="InterPro" id="IPR018060">
    <property type="entry name" value="HTH_AraC"/>
</dbReference>
<dbReference type="Pfam" id="PF12833">
    <property type="entry name" value="HTH_18"/>
    <property type="match status" value="1"/>
</dbReference>
<dbReference type="GO" id="GO:0000976">
    <property type="term" value="F:transcription cis-regulatory region binding"/>
    <property type="evidence" value="ECO:0007669"/>
    <property type="project" value="TreeGrafter"/>
</dbReference>
<proteinExistence type="predicted"/>
<evidence type="ECO:0000259" key="4">
    <source>
        <dbReference type="PROSITE" id="PS01124"/>
    </source>
</evidence>
<evidence type="ECO:0000256" key="3">
    <source>
        <dbReference type="ARBA" id="ARBA00023163"/>
    </source>
</evidence>
<dbReference type="InterPro" id="IPR009057">
    <property type="entry name" value="Homeodomain-like_sf"/>
</dbReference>
<accession>A0A9E5MKE7</accession>
<keyword evidence="1" id="KW-0805">Transcription regulation</keyword>
<dbReference type="GO" id="GO:0003700">
    <property type="term" value="F:DNA-binding transcription factor activity"/>
    <property type="evidence" value="ECO:0007669"/>
    <property type="project" value="InterPro"/>
</dbReference>
<keyword evidence="6" id="KW-1185">Reference proteome</keyword>
<protein>
    <submittedName>
        <fullName evidence="5">AraC family transcriptional regulator</fullName>
    </submittedName>
</protein>
<dbReference type="GO" id="GO:0005829">
    <property type="term" value="C:cytosol"/>
    <property type="evidence" value="ECO:0007669"/>
    <property type="project" value="TreeGrafter"/>
</dbReference>